<evidence type="ECO:0000313" key="1">
    <source>
        <dbReference type="EMBL" id="RZU49581.1"/>
    </source>
</evidence>
<keyword evidence="2" id="KW-1185">Reference proteome</keyword>
<dbReference type="Proteomes" id="UP000292564">
    <property type="component" value="Unassembled WGS sequence"/>
</dbReference>
<reference evidence="1 2" key="1">
    <citation type="submission" date="2019-02" db="EMBL/GenBank/DDBJ databases">
        <title>Sequencing the genomes of 1000 actinobacteria strains.</title>
        <authorList>
            <person name="Klenk H.-P."/>
        </authorList>
    </citation>
    <scope>NUCLEOTIDE SEQUENCE [LARGE SCALE GENOMIC DNA]</scope>
    <source>
        <strain evidence="1 2">DSM 45162</strain>
    </source>
</reference>
<name>A0A4Q7ZGT5_9ACTN</name>
<proteinExistence type="predicted"/>
<evidence type="ECO:0000313" key="2">
    <source>
        <dbReference type="Proteomes" id="UP000292564"/>
    </source>
</evidence>
<comment type="caution">
    <text evidence="1">The sequence shown here is derived from an EMBL/GenBank/DDBJ whole genome shotgun (WGS) entry which is preliminary data.</text>
</comment>
<dbReference type="OrthoDB" id="3210980at2"/>
<dbReference type="InterPro" id="IPR021555">
    <property type="entry name" value="DUF3000"/>
</dbReference>
<gene>
    <name evidence="1" type="ORF">EV385_1334</name>
</gene>
<protein>
    <submittedName>
        <fullName evidence="1">DUF3000 family protein</fullName>
    </submittedName>
</protein>
<dbReference type="RefSeq" id="WP_130508636.1">
    <property type="nucleotide sequence ID" value="NZ_SHKY01000001.1"/>
</dbReference>
<dbReference type="EMBL" id="SHKY01000001">
    <property type="protein sequence ID" value="RZU49581.1"/>
    <property type="molecule type" value="Genomic_DNA"/>
</dbReference>
<dbReference type="Pfam" id="PF11452">
    <property type="entry name" value="DUF3000"/>
    <property type="match status" value="1"/>
</dbReference>
<dbReference type="AlphaFoldDB" id="A0A4Q7ZGT5"/>
<accession>A0A4Q7ZGT5</accession>
<sequence>MAPTPTAPEAFTRAVDGLRAAAPRAEILLEEIDPPQRLAPYGFALSATVLRDGDEVASGRLILLHDPAGHDAWRGNLRLVTLITAELEADLAGDPLLPAVAWTWLTDGLEQHGAAYTAIGGTITQTASTRFGELAGPPPTADLEIRASWTPTSDDLGAHLYGWCGMLASTAGLPPPGVTALAQRADRGILR</sequence>
<organism evidence="1 2">
    <name type="scientific">Krasilnikovia cinnamomea</name>
    <dbReference type="NCBI Taxonomy" id="349313"/>
    <lineage>
        <taxon>Bacteria</taxon>
        <taxon>Bacillati</taxon>
        <taxon>Actinomycetota</taxon>
        <taxon>Actinomycetes</taxon>
        <taxon>Micromonosporales</taxon>
        <taxon>Micromonosporaceae</taxon>
        <taxon>Krasilnikovia</taxon>
    </lineage>
</organism>